<dbReference type="EC" id="2.3.-.-" evidence="2"/>
<dbReference type="EMBL" id="JBHMEY010000060">
    <property type="protein sequence ID" value="MFB9097613.1"/>
    <property type="molecule type" value="Genomic_DNA"/>
</dbReference>
<reference evidence="2 3" key="1">
    <citation type="submission" date="2024-09" db="EMBL/GenBank/DDBJ databases">
        <authorList>
            <person name="Sun Q."/>
            <person name="Mori K."/>
        </authorList>
    </citation>
    <scope>NUCLEOTIDE SEQUENCE [LARGE SCALE GENOMIC DNA]</scope>
    <source>
        <strain evidence="2 3">CECT 7955</strain>
    </source>
</reference>
<dbReference type="RefSeq" id="WP_236455336.1">
    <property type="nucleotide sequence ID" value="NZ_CBCSGE010000004.1"/>
</dbReference>
<dbReference type="Proteomes" id="UP001589607">
    <property type="component" value="Unassembled WGS sequence"/>
</dbReference>
<dbReference type="PANTHER" id="PTHR43792:SF9">
    <property type="entry name" value="RIBOSOMAL-PROTEIN-ALANINE ACETYLTRANSFERASE"/>
    <property type="match status" value="1"/>
</dbReference>
<dbReference type="PROSITE" id="PS51186">
    <property type="entry name" value="GNAT"/>
    <property type="match status" value="1"/>
</dbReference>
<gene>
    <name evidence="2" type="ORF">ACFFVF_13915</name>
</gene>
<proteinExistence type="predicted"/>
<dbReference type="InterPro" id="IPR016181">
    <property type="entry name" value="Acyl_CoA_acyltransferase"/>
</dbReference>
<dbReference type="Pfam" id="PF13302">
    <property type="entry name" value="Acetyltransf_3"/>
    <property type="match status" value="1"/>
</dbReference>
<evidence type="ECO:0000313" key="2">
    <source>
        <dbReference type="EMBL" id="MFB9097613.1"/>
    </source>
</evidence>
<dbReference type="InterPro" id="IPR000182">
    <property type="entry name" value="GNAT_dom"/>
</dbReference>
<dbReference type="PANTHER" id="PTHR43792">
    <property type="entry name" value="GNAT FAMILY, PUTATIVE (AFU_ORTHOLOGUE AFUA_3G00765)-RELATED-RELATED"/>
    <property type="match status" value="1"/>
</dbReference>
<dbReference type="InterPro" id="IPR051531">
    <property type="entry name" value="N-acetyltransferase"/>
</dbReference>
<keyword evidence="3" id="KW-1185">Reference proteome</keyword>
<comment type="caution">
    <text evidence="2">The sequence shown here is derived from an EMBL/GenBank/DDBJ whole genome shotgun (WGS) entry which is preliminary data.</text>
</comment>
<dbReference type="GO" id="GO:0016746">
    <property type="term" value="F:acyltransferase activity"/>
    <property type="evidence" value="ECO:0007669"/>
    <property type="project" value="UniProtKB-KW"/>
</dbReference>
<keyword evidence="2" id="KW-0808">Transferase</keyword>
<organism evidence="2 3">
    <name type="scientific">Flavobacterium jumunjinense</name>
    <dbReference type="NCBI Taxonomy" id="998845"/>
    <lineage>
        <taxon>Bacteria</taxon>
        <taxon>Pseudomonadati</taxon>
        <taxon>Bacteroidota</taxon>
        <taxon>Flavobacteriia</taxon>
        <taxon>Flavobacteriales</taxon>
        <taxon>Flavobacteriaceae</taxon>
        <taxon>Flavobacterium</taxon>
    </lineage>
</organism>
<feature type="domain" description="N-acetyltransferase" evidence="1">
    <location>
        <begin position="25"/>
        <end position="175"/>
    </location>
</feature>
<evidence type="ECO:0000313" key="3">
    <source>
        <dbReference type="Proteomes" id="UP001589607"/>
    </source>
</evidence>
<accession>A0ABV5GQF5</accession>
<protein>
    <submittedName>
        <fullName evidence="2">GNAT family N-acetyltransferase</fullName>
        <ecNumber evidence="2">2.3.-.-</ecNumber>
    </submittedName>
</protein>
<evidence type="ECO:0000259" key="1">
    <source>
        <dbReference type="PROSITE" id="PS51186"/>
    </source>
</evidence>
<name>A0ABV5GQF5_9FLAO</name>
<sequence length="175" mass="19986">MTNNFPTLESNRLLLRQLKDNDIENVFKGLSHPDIIKYYGISFNSLEATQEQMDWFANLEATKTGIWWAICSKDDGTFLGAGGLNDKNEHKAEIGFWLFPEHWGKGYMTEAMPLICAYAFDVLDLNKIEGFVETENNNCKKALAKLQFNLQETQVDCEVKNGKLISIDVYTKMKS</sequence>
<dbReference type="SUPFAM" id="SSF55729">
    <property type="entry name" value="Acyl-CoA N-acyltransferases (Nat)"/>
    <property type="match status" value="1"/>
</dbReference>
<dbReference type="Gene3D" id="3.40.630.30">
    <property type="match status" value="1"/>
</dbReference>
<keyword evidence="2" id="KW-0012">Acyltransferase</keyword>